<keyword evidence="5" id="KW-0436">Ligase</keyword>
<comment type="catalytic activity">
    <reaction evidence="11">
        <text>tRNA(Thr) + L-threonine + ATP = L-threonyl-tRNA(Thr) + AMP + diphosphate + H(+)</text>
        <dbReference type="Rhea" id="RHEA:24624"/>
        <dbReference type="Rhea" id="RHEA-COMP:9670"/>
        <dbReference type="Rhea" id="RHEA-COMP:9704"/>
        <dbReference type="ChEBI" id="CHEBI:15378"/>
        <dbReference type="ChEBI" id="CHEBI:30616"/>
        <dbReference type="ChEBI" id="CHEBI:33019"/>
        <dbReference type="ChEBI" id="CHEBI:57926"/>
        <dbReference type="ChEBI" id="CHEBI:78442"/>
        <dbReference type="ChEBI" id="CHEBI:78534"/>
        <dbReference type="ChEBI" id="CHEBI:456215"/>
        <dbReference type="EC" id="6.1.1.3"/>
    </reaction>
</comment>
<dbReference type="FunFam" id="3.30.930.10:FF:000019">
    <property type="entry name" value="Threonine--tRNA ligase"/>
    <property type="match status" value="1"/>
</dbReference>
<comment type="similarity">
    <text evidence="2">Belongs to the class-II aminoacyl-tRNA synthetase family.</text>
</comment>
<accession>A0A8S1MVZ5</accession>
<evidence type="ECO:0000256" key="5">
    <source>
        <dbReference type="ARBA" id="ARBA00022598"/>
    </source>
</evidence>
<dbReference type="CDD" id="cd00771">
    <property type="entry name" value="ThrRS_core"/>
    <property type="match status" value="1"/>
</dbReference>
<dbReference type="GO" id="GO:0006435">
    <property type="term" value="P:threonyl-tRNA aminoacylation"/>
    <property type="evidence" value="ECO:0007669"/>
    <property type="project" value="InterPro"/>
</dbReference>
<evidence type="ECO:0000256" key="8">
    <source>
        <dbReference type="ARBA" id="ARBA00022917"/>
    </source>
</evidence>
<dbReference type="PROSITE" id="PS50862">
    <property type="entry name" value="AA_TRNA_LIGASE_II"/>
    <property type="match status" value="1"/>
</dbReference>
<dbReference type="InterPro" id="IPR002314">
    <property type="entry name" value="aa-tRNA-synt_IIb"/>
</dbReference>
<keyword evidence="4" id="KW-0963">Cytoplasm</keyword>
<dbReference type="EC" id="6.1.1.3" evidence="3"/>
<evidence type="ECO:0000256" key="3">
    <source>
        <dbReference type="ARBA" id="ARBA00013163"/>
    </source>
</evidence>
<proteinExistence type="inferred from homology"/>
<dbReference type="PANTHER" id="PTHR11451:SF46">
    <property type="entry name" value="THREONINE--TRNA LIGASE"/>
    <property type="match status" value="1"/>
</dbReference>
<dbReference type="GO" id="GO:0005739">
    <property type="term" value="C:mitochondrion"/>
    <property type="evidence" value="ECO:0007669"/>
    <property type="project" value="TreeGrafter"/>
</dbReference>
<evidence type="ECO:0000313" key="14">
    <source>
        <dbReference type="EMBL" id="CAD8084380.1"/>
    </source>
</evidence>
<keyword evidence="7" id="KW-0067">ATP-binding</keyword>
<protein>
    <recommendedName>
        <fullName evidence="3">threonine--tRNA ligase</fullName>
        <ecNumber evidence="3">6.1.1.3</ecNumber>
    </recommendedName>
    <alternativeName>
        <fullName evidence="10">Threonyl-tRNA synthetase</fullName>
    </alternativeName>
</protein>
<dbReference type="InterPro" id="IPR002320">
    <property type="entry name" value="Thr-tRNA-ligase_IIa"/>
</dbReference>
<dbReference type="InterPro" id="IPR004154">
    <property type="entry name" value="Anticodon-bd"/>
</dbReference>
<evidence type="ECO:0000256" key="1">
    <source>
        <dbReference type="ARBA" id="ARBA00004496"/>
    </source>
</evidence>
<evidence type="ECO:0000256" key="9">
    <source>
        <dbReference type="ARBA" id="ARBA00023146"/>
    </source>
</evidence>
<dbReference type="GO" id="GO:0004829">
    <property type="term" value="F:threonine-tRNA ligase activity"/>
    <property type="evidence" value="ECO:0007669"/>
    <property type="project" value="UniProtKB-EC"/>
</dbReference>
<dbReference type="InterPro" id="IPR047246">
    <property type="entry name" value="ThrRS_anticodon"/>
</dbReference>
<dbReference type="PANTHER" id="PTHR11451">
    <property type="entry name" value="THREONINE-TRNA LIGASE"/>
    <property type="match status" value="1"/>
</dbReference>
<evidence type="ECO:0000256" key="12">
    <source>
        <dbReference type="SAM" id="Coils"/>
    </source>
</evidence>
<dbReference type="OMA" id="MLTSAYD"/>
<name>A0A8S1MVZ5_PARPR</name>
<comment type="caution">
    <text evidence="14">The sequence shown here is derived from an EMBL/GenBank/DDBJ whole genome shotgun (WGS) entry which is preliminary data.</text>
</comment>
<keyword evidence="15" id="KW-1185">Reference proteome</keyword>
<feature type="domain" description="Aminoacyl-transfer RNA synthetases class-II family profile" evidence="13">
    <location>
        <begin position="250"/>
        <end position="511"/>
    </location>
</feature>
<keyword evidence="12" id="KW-0175">Coiled coil</keyword>
<dbReference type="AlphaFoldDB" id="A0A8S1MVZ5"/>
<reference evidence="14" key="1">
    <citation type="submission" date="2021-01" db="EMBL/GenBank/DDBJ databases">
        <authorList>
            <consortium name="Genoscope - CEA"/>
            <person name="William W."/>
        </authorList>
    </citation>
    <scope>NUCLEOTIDE SEQUENCE</scope>
</reference>
<dbReference type="Proteomes" id="UP000688137">
    <property type="component" value="Unassembled WGS sequence"/>
</dbReference>
<dbReference type="EMBL" id="CAJJDM010000075">
    <property type="protein sequence ID" value="CAD8084380.1"/>
    <property type="molecule type" value="Genomic_DNA"/>
</dbReference>
<dbReference type="InterPro" id="IPR033728">
    <property type="entry name" value="ThrRS_core"/>
</dbReference>
<dbReference type="GO" id="GO:0005524">
    <property type="term" value="F:ATP binding"/>
    <property type="evidence" value="ECO:0007669"/>
    <property type="project" value="UniProtKB-KW"/>
</dbReference>
<evidence type="ECO:0000313" key="15">
    <source>
        <dbReference type="Proteomes" id="UP000688137"/>
    </source>
</evidence>
<evidence type="ECO:0000256" key="4">
    <source>
        <dbReference type="ARBA" id="ARBA00022490"/>
    </source>
</evidence>
<evidence type="ECO:0000256" key="11">
    <source>
        <dbReference type="ARBA" id="ARBA00049515"/>
    </source>
</evidence>
<gene>
    <name evidence="14" type="ORF">PPRIM_AZ9-3.1.T0720033</name>
</gene>
<keyword evidence="6" id="KW-0547">Nucleotide-binding</keyword>
<dbReference type="HAMAP" id="MF_00184">
    <property type="entry name" value="Thr_tRNA_synth"/>
    <property type="match status" value="1"/>
</dbReference>
<feature type="coiled-coil region" evidence="12">
    <location>
        <begin position="107"/>
        <end position="134"/>
    </location>
</feature>
<keyword evidence="9" id="KW-0030">Aminoacyl-tRNA synthetase</keyword>
<sequence>MKIIYKFTQQVLYQNKQYSILKPSQLSIPKEAFIAKITNKDGTTSLHDLNRELKQDCTIEFLDFTNQDARRVFWHSSAHVLGAILSKFGAELEFGPSTENGFYYQCKMDKEIELDQLNQEIEQYLKQKKHLFEIHNISYDEALQLFNKNSYKLSKIKQTALQNYQIYKLDDFIDLCKGPHIDHTNRIYKLIINHSQPYQNSYRYQGIAFPNSKLYQEYQNQQECDHRHIGKHQHLFVFNKLAPGSAFFLPHGTKIYNKLIDMIRKEYRERGYQEVITPQLFHKDLWKQSGHLDKYADNIYMTHDNQMGLKPMNCPGHCLLYKTLQHSYKELPIRFADFGILHRNEVHGTLTGLTRVRKFTQDDAHIFCTIEQIQQEIKNTLDFLSKVYGRFGFTWELTLSTRPDKFIGDLQIWDEAEKQLRIALSDTPYTENPGDGAFYGPKIDVLIRDHNKKQHQCGTIQLDFNLPERFDLTYHHENDKFSRPVMIHRAILGSIERMMAILTEQYNGKWPFWLSPRQVLIIPVSEISKSYAKEIYDQLYKLEFEVELEDTEQTLSKRIRKGEMLHFNYILTVGAKEQESKTVDVRERGDNHKHQSMKLDEFITKIIQL</sequence>
<evidence type="ECO:0000256" key="6">
    <source>
        <dbReference type="ARBA" id="ARBA00022741"/>
    </source>
</evidence>
<comment type="subcellular location">
    <subcellularLocation>
        <location evidence="1">Cytoplasm</location>
    </subcellularLocation>
</comment>
<dbReference type="Pfam" id="PF03129">
    <property type="entry name" value="HGTP_anticodon"/>
    <property type="match status" value="1"/>
</dbReference>
<evidence type="ECO:0000256" key="7">
    <source>
        <dbReference type="ARBA" id="ARBA00022840"/>
    </source>
</evidence>
<dbReference type="CDD" id="cd00860">
    <property type="entry name" value="ThrRS_anticodon"/>
    <property type="match status" value="1"/>
</dbReference>
<dbReference type="Pfam" id="PF00587">
    <property type="entry name" value="tRNA-synt_2b"/>
    <property type="match status" value="1"/>
</dbReference>
<organism evidence="14 15">
    <name type="scientific">Paramecium primaurelia</name>
    <dbReference type="NCBI Taxonomy" id="5886"/>
    <lineage>
        <taxon>Eukaryota</taxon>
        <taxon>Sar</taxon>
        <taxon>Alveolata</taxon>
        <taxon>Ciliophora</taxon>
        <taxon>Intramacronucleata</taxon>
        <taxon>Oligohymenophorea</taxon>
        <taxon>Peniculida</taxon>
        <taxon>Parameciidae</taxon>
        <taxon>Paramecium</taxon>
    </lineage>
</organism>
<keyword evidence="8" id="KW-0648">Protein biosynthesis</keyword>
<evidence type="ECO:0000259" key="13">
    <source>
        <dbReference type="PROSITE" id="PS50862"/>
    </source>
</evidence>
<dbReference type="NCBIfam" id="TIGR00418">
    <property type="entry name" value="thrS"/>
    <property type="match status" value="1"/>
</dbReference>
<dbReference type="InterPro" id="IPR006195">
    <property type="entry name" value="aa-tRNA-synth_II"/>
</dbReference>
<evidence type="ECO:0000256" key="10">
    <source>
        <dbReference type="ARBA" id="ARBA00031900"/>
    </source>
</evidence>
<evidence type="ECO:0000256" key="2">
    <source>
        <dbReference type="ARBA" id="ARBA00008226"/>
    </source>
</evidence>